<dbReference type="AlphaFoldDB" id="A0A165JIK8"/>
<name>A0A165JIK8_EXIGL</name>
<protein>
    <submittedName>
        <fullName evidence="2">Uncharacterized protein</fullName>
    </submittedName>
</protein>
<gene>
    <name evidence="2" type="ORF">EXIGLDRAFT_766766</name>
</gene>
<dbReference type="InParanoid" id="A0A165JIK8"/>
<sequence length="89" mass="9119">MASAENQFGQGTSYSVAASGVPTGVHKHLPRAGDENVPGSIHSTSSGKGESHATGKSIVPHKLQEALPESVERAVPNAIHDTSGLPPKK</sequence>
<evidence type="ECO:0000256" key="1">
    <source>
        <dbReference type="SAM" id="MobiDB-lite"/>
    </source>
</evidence>
<proteinExistence type="predicted"/>
<accession>A0A165JIK8</accession>
<dbReference type="OrthoDB" id="3264554at2759"/>
<organism evidence="2 3">
    <name type="scientific">Exidia glandulosa HHB12029</name>
    <dbReference type="NCBI Taxonomy" id="1314781"/>
    <lineage>
        <taxon>Eukaryota</taxon>
        <taxon>Fungi</taxon>
        <taxon>Dikarya</taxon>
        <taxon>Basidiomycota</taxon>
        <taxon>Agaricomycotina</taxon>
        <taxon>Agaricomycetes</taxon>
        <taxon>Auriculariales</taxon>
        <taxon>Exidiaceae</taxon>
        <taxon>Exidia</taxon>
    </lineage>
</organism>
<feature type="region of interest" description="Disordered" evidence="1">
    <location>
        <begin position="1"/>
        <end position="89"/>
    </location>
</feature>
<dbReference type="EMBL" id="KV425966">
    <property type="protein sequence ID" value="KZV94894.1"/>
    <property type="molecule type" value="Genomic_DNA"/>
</dbReference>
<evidence type="ECO:0000313" key="3">
    <source>
        <dbReference type="Proteomes" id="UP000077266"/>
    </source>
</evidence>
<reference evidence="2 3" key="1">
    <citation type="journal article" date="2016" name="Mol. Biol. Evol.">
        <title>Comparative Genomics of Early-Diverging Mushroom-Forming Fungi Provides Insights into the Origins of Lignocellulose Decay Capabilities.</title>
        <authorList>
            <person name="Nagy L.G."/>
            <person name="Riley R."/>
            <person name="Tritt A."/>
            <person name="Adam C."/>
            <person name="Daum C."/>
            <person name="Floudas D."/>
            <person name="Sun H."/>
            <person name="Yadav J.S."/>
            <person name="Pangilinan J."/>
            <person name="Larsson K.H."/>
            <person name="Matsuura K."/>
            <person name="Barry K."/>
            <person name="Labutti K."/>
            <person name="Kuo R."/>
            <person name="Ohm R.A."/>
            <person name="Bhattacharya S.S."/>
            <person name="Shirouzu T."/>
            <person name="Yoshinaga Y."/>
            <person name="Martin F.M."/>
            <person name="Grigoriev I.V."/>
            <person name="Hibbett D.S."/>
        </authorList>
    </citation>
    <scope>NUCLEOTIDE SEQUENCE [LARGE SCALE GENOMIC DNA]</scope>
    <source>
        <strain evidence="2 3">HHB12029</strain>
    </source>
</reference>
<keyword evidence="3" id="KW-1185">Reference proteome</keyword>
<feature type="compositionally biased region" description="Polar residues" evidence="1">
    <location>
        <begin position="1"/>
        <end position="16"/>
    </location>
</feature>
<dbReference type="Proteomes" id="UP000077266">
    <property type="component" value="Unassembled WGS sequence"/>
</dbReference>
<evidence type="ECO:0000313" key="2">
    <source>
        <dbReference type="EMBL" id="KZV94894.1"/>
    </source>
</evidence>